<dbReference type="GO" id="GO:0005634">
    <property type="term" value="C:nucleus"/>
    <property type="evidence" value="ECO:0007669"/>
    <property type="project" value="UniProtKB-SubCell"/>
</dbReference>
<evidence type="ECO:0000256" key="5">
    <source>
        <dbReference type="PROSITE-ProRule" id="PRU00108"/>
    </source>
</evidence>
<dbReference type="PANTHER" id="PTHR24208:SF175">
    <property type="entry name" value="FI06571P"/>
    <property type="match status" value="1"/>
</dbReference>
<evidence type="ECO:0000259" key="8">
    <source>
        <dbReference type="PROSITE" id="PS50071"/>
    </source>
</evidence>
<feature type="DNA-binding region" description="Homeobox" evidence="5">
    <location>
        <begin position="79"/>
        <end position="126"/>
    </location>
</feature>
<feature type="compositionally biased region" description="Basic and acidic residues" evidence="7">
    <location>
        <begin position="152"/>
        <end position="174"/>
    </location>
</feature>
<evidence type="ECO:0000313" key="9">
    <source>
        <dbReference type="EMBL" id="ERL83348.1"/>
    </source>
</evidence>
<dbReference type="InterPro" id="IPR050453">
    <property type="entry name" value="LIM_Homeobox_TF"/>
</dbReference>
<protein>
    <recommendedName>
        <fullName evidence="8">Homeobox domain-containing protein</fullName>
    </recommendedName>
</protein>
<dbReference type="SMART" id="SM00389">
    <property type="entry name" value="HOX"/>
    <property type="match status" value="1"/>
</dbReference>
<proteinExistence type="predicted"/>
<dbReference type="PANTHER" id="PTHR24208">
    <property type="entry name" value="LIM/HOMEOBOX PROTEIN LHX"/>
    <property type="match status" value="1"/>
</dbReference>
<reference evidence="10 11" key="1">
    <citation type="journal article" date="2013" name="Genome Biol.">
        <title>Draft genome of the mountain pine beetle, Dendroctonus ponderosae Hopkins, a major forest pest.</title>
        <authorList>
            <person name="Keeling C.I."/>
            <person name="Yuen M.M."/>
            <person name="Liao N.Y."/>
            <person name="Docking T.R."/>
            <person name="Chan S.K."/>
            <person name="Taylor G.A."/>
            <person name="Palmquist D.L."/>
            <person name="Jackman S.D."/>
            <person name="Nguyen A."/>
            <person name="Li M."/>
            <person name="Henderson H."/>
            <person name="Janes J.K."/>
            <person name="Zhao Y."/>
            <person name="Pandoh P."/>
            <person name="Moore R."/>
            <person name="Sperling F.A."/>
            <person name="Huber D.P."/>
            <person name="Birol I."/>
            <person name="Jones S.J."/>
            <person name="Bohlmann J."/>
        </authorList>
    </citation>
    <scope>NUCLEOTIDE SEQUENCE</scope>
</reference>
<feature type="region of interest" description="Disordered" evidence="7">
    <location>
        <begin position="133"/>
        <end position="182"/>
    </location>
</feature>
<dbReference type="OrthoDB" id="10068367at2759"/>
<sequence length="223" mass="25495">MPGLFRKSLARRTGDARKRKHLPSSMLRLRGVRHQTAKGRPLRDQTGTTLLSDRLRKRGEFICDDLIQSTRSHDGRRGPKRPRTILTTQQRRAFKASFEVSPKPCRKVREALAKDTGLSVRIVQVNWNEALDSTDNPACNQRAKMKKIQKKARQDKGGKDSESEKEKLSVKEEEPSNLPKAPPLAVLEHGICCCRSPLHAILQRQLQRHGNNRRRRKPAPKPR</sequence>
<evidence type="ECO:0000256" key="4">
    <source>
        <dbReference type="ARBA" id="ARBA00023242"/>
    </source>
</evidence>
<evidence type="ECO:0000313" key="10">
    <source>
        <dbReference type="EMBL" id="ERL83349.1"/>
    </source>
</evidence>
<organism evidence="10 11">
    <name type="scientific">Dendroctonus ponderosae</name>
    <name type="common">Mountain pine beetle</name>
    <dbReference type="NCBI Taxonomy" id="77166"/>
    <lineage>
        <taxon>Eukaryota</taxon>
        <taxon>Metazoa</taxon>
        <taxon>Ecdysozoa</taxon>
        <taxon>Arthropoda</taxon>
        <taxon>Hexapoda</taxon>
        <taxon>Insecta</taxon>
        <taxon>Pterygota</taxon>
        <taxon>Neoptera</taxon>
        <taxon>Endopterygota</taxon>
        <taxon>Coleoptera</taxon>
        <taxon>Polyphaga</taxon>
        <taxon>Cucujiformia</taxon>
        <taxon>Curculionidae</taxon>
        <taxon>Scolytinae</taxon>
        <taxon>Dendroctonus</taxon>
    </lineage>
</organism>
<dbReference type="AlphaFoldDB" id="U4TPK5"/>
<keyword evidence="4 5" id="KW-0539">Nucleus</keyword>
<dbReference type="GO" id="GO:0000977">
    <property type="term" value="F:RNA polymerase II transcription regulatory region sequence-specific DNA binding"/>
    <property type="evidence" value="ECO:0007669"/>
    <property type="project" value="TreeGrafter"/>
</dbReference>
<dbReference type="STRING" id="77166.U4TPK5"/>
<dbReference type="GO" id="GO:0000981">
    <property type="term" value="F:DNA-binding transcription factor activity, RNA polymerase II-specific"/>
    <property type="evidence" value="ECO:0007669"/>
    <property type="project" value="TreeGrafter"/>
</dbReference>
<dbReference type="CDD" id="cd00086">
    <property type="entry name" value="homeodomain"/>
    <property type="match status" value="1"/>
</dbReference>
<evidence type="ECO:0000313" key="11">
    <source>
        <dbReference type="Proteomes" id="UP000030742"/>
    </source>
</evidence>
<name>U4TPK5_DENPD</name>
<evidence type="ECO:0000256" key="6">
    <source>
        <dbReference type="RuleBase" id="RU000682"/>
    </source>
</evidence>
<dbReference type="GO" id="GO:0030182">
    <property type="term" value="P:neuron differentiation"/>
    <property type="evidence" value="ECO:0007669"/>
    <property type="project" value="TreeGrafter"/>
</dbReference>
<dbReference type="Pfam" id="PF00046">
    <property type="entry name" value="Homeodomain"/>
    <property type="match status" value="1"/>
</dbReference>
<keyword evidence="2 5" id="KW-0238">DNA-binding</keyword>
<evidence type="ECO:0000256" key="2">
    <source>
        <dbReference type="ARBA" id="ARBA00023125"/>
    </source>
</evidence>
<accession>U4TPK5</accession>
<dbReference type="Gene3D" id="1.10.10.60">
    <property type="entry name" value="Homeodomain-like"/>
    <property type="match status" value="1"/>
</dbReference>
<dbReference type="EMBL" id="KB630018">
    <property type="protein sequence ID" value="ERL83349.1"/>
    <property type="molecule type" value="Genomic_DNA"/>
</dbReference>
<dbReference type="EMBL" id="KB630017">
    <property type="protein sequence ID" value="ERL83348.1"/>
    <property type="molecule type" value="Genomic_DNA"/>
</dbReference>
<evidence type="ECO:0000256" key="3">
    <source>
        <dbReference type="ARBA" id="ARBA00023155"/>
    </source>
</evidence>
<feature type="region of interest" description="Disordered" evidence="7">
    <location>
        <begin position="1"/>
        <end position="20"/>
    </location>
</feature>
<feature type="domain" description="Homeobox" evidence="8">
    <location>
        <begin position="77"/>
        <end position="125"/>
    </location>
</feature>
<evidence type="ECO:0000256" key="7">
    <source>
        <dbReference type="SAM" id="MobiDB-lite"/>
    </source>
</evidence>
<comment type="subcellular location">
    <subcellularLocation>
        <location evidence="1 5 6">Nucleus</location>
    </subcellularLocation>
</comment>
<dbReference type="SUPFAM" id="SSF46689">
    <property type="entry name" value="Homeodomain-like"/>
    <property type="match status" value="1"/>
</dbReference>
<dbReference type="InterPro" id="IPR009057">
    <property type="entry name" value="Homeodomain-like_sf"/>
</dbReference>
<dbReference type="InterPro" id="IPR001356">
    <property type="entry name" value="HD"/>
</dbReference>
<keyword evidence="3 5" id="KW-0371">Homeobox</keyword>
<gene>
    <name evidence="9" type="ORF">D910_00251</name>
    <name evidence="10" type="ORF">D910_00252</name>
</gene>
<evidence type="ECO:0000256" key="1">
    <source>
        <dbReference type="ARBA" id="ARBA00004123"/>
    </source>
</evidence>
<dbReference type="PROSITE" id="PS50071">
    <property type="entry name" value="HOMEOBOX_2"/>
    <property type="match status" value="1"/>
</dbReference>
<dbReference type="Proteomes" id="UP000030742">
    <property type="component" value="Unassembled WGS sequence"/>
</dbReference>